<gene>
    <name evidence="2" type="ORF">ESOMN_v1c04770</name>
</gene>
<keyword evidence="1" id="KW-1133">Transmembrane helix</keyword>
<feature type="transmembrane region" description="Helical" evidence="1">
    <location>
        <begin position="221"/>
        <end position="240"/>
    </location>
</feature>
<keyword evidence="3" id="KW-1185">Reference proteome</keyword>
<dbReference type="Proteomes" id="UP000232230">
    <property type="component" value="Chromosome"/>
</dbReference>
<reference evidence="2 3" key="1">
    <citation type="submission" date="2017-11" db="EMBL/GenBank/DDBJ databases">
        <title>Genome sequence of Entomoplasma somnilux PYAN-1 (ATCC 49194).</title>
        <authorList>
            <person name="Lo W.-S."/>
            <person name="Gasparich G.E."/>
            <person name="Kuo C.-H."/>
        </authorList>
    </citation>
    <scope>NUCLEOTIDE SEQUENCE [LARGE SCALE GENOMIC DNA]</scope>
    <source>
        <strain evidence="2 3">PYAN-1</strain>
    </source>
</reference>
<evidence type="ECO:0000313" key="2">
    <source>
        <dbReference type="EMBL" id="ATZ18859.1"/>
    </source>
</evidence>
<feature type="transmembrane region" description="Helical" evidence="1">
    <location>
        <begin position="282"/>
        <end position="308"/>
    </location>
</feature>
<accession>A0A2K8NYG7</accession>
<evidence type="ECO:0000313" key="3">
    <source>
        <dbReference type="Proteomes" id="UP000232230"/>
    </source>
</evidence>
<keyword evidence="1" id="KW-0812">Transmembrane</keyword>
<proteinExistence type="predicted"/>
<name>A0A2K8NYG7_9MOLU</name>
<keyword evidence="1" id="KW-0472">Membrane</keyword>
<dbReference type="KEGG" id="esx:ESOMN_v1c04770"/>
<protein>
    <submittedName>
        <fullName evidence="2">Uncharacterized protein</fullName>
    </submittedName>
</protein>
<evidence type="ECO:0000256" key="1">
    <source>
        <dbReference type="SAM" id="Phobius"/>
    </source>
</evidence>
<dbReference type="RefSeq" id="WP_024863380.1">
    <property type="nucleotide sequence ID" value="NZ_CP024965.1"/>
</dbReference>
<sequence>MKKNTNIAVPKNVLQTANKINKTKRIKQNNELRAYPYRVNLLEEPLHMVAKGEKKVMNKKVVAKSSKNTISSKPVTKKTAVKKTAINNKTSNKPKEIKSTAAKKVQSKVIVQPILIKEVKPKQPKSNGSLIKKITSFVNENYETKPVVEEIVYDQSNKQKTNKIVKKIYLNNNEENVEVLTASNSKLIFANDNVEIDKKTINKIHLNKNSAFVKKKKKLNFFLYLFTIMLINLVLIAFVMKLANAQFNGDGITLDFIHFQNRPVLIDISVWTTNLIGLKVDFVANVIFIIGIPVFGLIFLIYLIIYLIEMHDLILKQIEFNNNNTQNIINSMQVETTSVSTLN</sequence>
<dbReference type="AlphaFoldDB" id="A0A2K8NYG7"/>
<organism evidence="2 3">
    <name type="scientific">Williamsoniiplasma somnilux</name>
    <dbReference type="NCBI Taxonomy" id="215578"/>
    <lineage>
        <taxon>Bacteria</taxon>
        <taxon>Bacillati</taxon>
        <taxon>Mycoplasmatota</taxon>
        <taxon>Mollicutes</taxon>
        <taxon>Entomoplasmatales</taxon>
        <taxon>Williamsoniiplasma</taxon>
    </lineage>
</organism>
<dbReference type="EMBL" id="CP024965">
    <property type="protein sequence ID" value="ATZ18859.1"/>
    <property type="molecule type" value="Genomic_DNA"/>
</dbReference>